<gene>
    <name evidence="1" type="ORF">F5148DRAFT_987361</name>
</gene>
<dbReference type="EMBL" id="JAGFNK010000470">
    <property type="protein sequence ID" value="KAI9449836.1"/>
    <property type="molecule type" value="Genomic_DNA"/>
</dbReference>
<comment type="caution">
    <text evidence="1">The sequence shown here is derived from an EMBL/GenBank/DDBJ whole genome shotgun (WGS) entry which is preliminary data.</text>
</comment>
<name>A0ACC0TUP1_9AGAM</name>
<feature type="non-terminal residue" evidence="1">
    <location>
        <position position="1"/>
    </location>
</feature>
<proteinExistence type="predicted"/>
<protein>
    <submittedName>
        <fullName evidence="1">Uncharacterized protein</fullName>
    </submittedName>
</protein>
<sequence length="52" mass="5736">ELVEIISGDESDGRNALRGVEPREEQRSAHQGPGNTSMQHFHDPIAIVERLG</sequence>
<keyword evidence="2" id="KW-1185">Reference proteome</keyword>
<organism evidence="1 2">
    <name type="scientific">Russula earlei</name>
    <dbReference type="NCBI Taxonomy" id="71964"/>
    <lineage>
        <taxon>Eukaryota</taxon>
        <taxon>Fungi</taxon>
        <taxon>Dikarya</taxon>
        <taxon>Basidiomycota</taxon>
        <taxon>Agaricomycotina</taxon>
        <taxon>Agaricomycetes</taxon>
        <taxon>Russulales</taxon>
        <taxon>Russulaceae</taxon>
        <taxon>Russula</taxon>
    </lineage>
</organism>
<evidence type="ECO:0000313" key="1">
    <source>
        <dbReference type="EMBL" id="KAI9449836.1"/>
    </source>
</evidence>
<accession>A0ACC0TUP1</accession>
<evidence type="ECO:0000313" key="2">
    <source>
        <dbReference type="Proteomes" id="UP001207468"/>
    </source>
</evidence>
<dbReference type="Proteomes" id="UP001207468">
    <property type="component" value="Unassembled WGS sequence"/>
</dbReference>
<reference evidence="1" key="1">
    <citation type="submission" date="2021-03" db="EMBL/GenBank/DDBJ databases">
        <title>Evolutionary priming and transition to the ectomycorrhizal habit in an iconic lineage of mushroom-forming fungi: is preadaptation a requirement?</title>
        <authorList>
            <consortium name="DOE Joint Genome Institute"/>
            <person name="Looney B.P."/>
            <person name="Miyauchi S."/>
            <person name="Morin E."/>
            <person name="Drula E."/>
            <person name="Courty P.E."/>
            <person name="Chicoki N."/>
            <person name="Fauchery L."/>
            <person name="Kohler A."/>
            <person name="Kuo A."/>
            <person name="LaButti K."/>
            <person name="Pangilinan J."/>
            <person name="Lipzen A."/>
            <person name="Riley R."/>
            <person name="Andreopoulos W."/>
            <person name="He G."/>
            <person name="Johnson J."/>
            <person name="Barry K.W."/>
            <person name="Grigoriev I.V."/>
            <person name="Nagy L."/>
            <person name="Hibbett D."/>
            <person name="Henrissat B."/>
            <person name="Matheny P.B."/>
            <person name="Labbe J."/>
            <person name="Martin A.F."/>
        </authorList>
    </citation>
    <scope>NUCLEOTIDE SEQUENCE</scope>
    <source>
        <strain evidence="1">BPL698</strain>
    </source>
</reference>